<sequence>VPRRARCPPAPLHLEPFQALQAHGEGDLSSIRVVTTHPVALLAGPVACKRETRPVATCPNNCCPRVAGAGSTQCRRSRPMGPGPRDRVYVAAGGPGSLCFLGGGAEEARALRPGAVLRFAVDPVCPLVLRSSASPQVLFLAAAAARRGVASELFFGLMPAVGAFSRSFALVAPPGFSNGAVLAAHEPTPVLLDRRPLPDLRWRLIPAGPQQHWQHSGQSQSPGFARTKVAYGPGCGRGAAHRVETRGAAMDVLSFGTAHGAGSGTQAEGQPKADAQECSLFGIPALGSSPQVNQQRLWLPRTLSNGRVQLYFRSSELCAEAGLEQEPPALRLVCDWQHALSLQVTHGYRVHAAGLRSNCNGIQTDDLGCPDPRAFLRPWAQQPPDAPCHAPCAAPCTKPRPHWRPRGPAPSW</sequence>
<dbReference type="InterPro" id="IPR035234">
    <property type="entry name" value="IgGFc-bd_N"/>
</dbReference>
<reference evidence="2 3" key="1">
    <citation type="journal article" date="2020" name="Mol. Biol. Evol.">
        <title>Interspecific Gene Flow and the Evolution of Specialization in Black and White Rhinoceros.</title>
        <authorList>
            <person name="Moodley Y."/>
            <person name="Westbury M.V."/>
            <person name="Russo I.M."/>
            <person name="Gopalakrishnan S."/>
            <person name="Rakotoarivelo A."/>
            <person name="Olsen R.A."/>
            <person name="Prost S."/>
            <person name="Tunstall T."/>
            <person name="Ryder O.A."/>
            <person name="Dalen L."/>
            <person name="Bruford M.W."/>
        </authorList>
    </citation>
    <scope>NUCLEOTIDE SEQUENCE [LARGE SCALE GENOMIC DNA]</scope>
    <source>
        <strain evidence="2">SBR-YM</strain>
        <tissue evidence="2">Skin</tissue>
    </source>
</reference>
<evidence type="ECO:0000259" key="1">
    <source>
        <dbReference type="Pfam" id="PF17517"/>
    </source>
</evidence>
<comment type="caution">
    <text evidence="2">The sequence shown here is derived from an EMBL/GenBank/DDBJ whole genome shotgun (WGS) entry which is preliminary data.</text>
</comment>
<gene>
    <name evidence="2" type="ORF">HPG69_012542</name>
</gene>
<protein>
    <recommendedName>
        <fullName evidence="1">IgGFc-binding protein N-terminal domain-containing protein</fullName>
    </recommendedName>
</protein>
<dbReference type="Proteomes" id="UP000551758">
    <property type="component" value="Unassembled WGS sequence"/>
</dbReference>
<keyword evidence="3" id="KW-1185">Reference proteome</keyword>
<accession>A0A7J7F8Q0</accession>
<organism evidence="2 3">
    <name type="scientific">Diceros bicornis minor</name>
    <name type="common">South-central black rhinoceros</name>
    <dbReference type="NCBI Taxonomy" id="77932"/>
    <lineage>
        <taxon>Eukaryota</taxon>
        <taxon>Metazoa</taxon>
        <taxon>Chordata</taxon>
        <taxon>Craniata</taxon>
        <taxon>Vertebrata</taxon>
        <taxon>Euteleostomi</taxon>
        <taxon>Mammalia</taxon>
        <taxon>Eutheria</taxon>
        <taxon>Laurasiatheria</taxon>
        <taxon>Perissodactyla</taxon>
        <taxon>Rhinocerotidae</taxon>
        <taxon>Diceros</taxon>
    </lineage>
</organism>
<feature type="domain" description="IgGFc-binding protein N-terminal" evidence="1">
    <location>
        <begin position="12"/>
        <end position="247"/>
    </location>
</feature>
<name>A0A7J7F8Q0_DICBM</name>
<dbReference type="EMBL" id="JACDTQ010001023">
    <property type="protein sequence ID" value="KAF5924288.1"/>
    <property type="molecule type" value="Genomic_DNA"/>
</dbReference>
<proteinExistence type="predicted"/>
<evidence type="ECO:0000313" key="3">
    <source>
        <dbReference type="Proteomes" id="UP000551758"/>
    </source>
</evidence>
<feature type="non-terminal residue" evidence="2">
    <location>
        <position position="412"/>
    </location>
</feature>
<dbReference type="AlphaFoldDB" id="A0A7J7F8Q0"/>
<evidence type="ECO:0000313" key="2">
    <source>
        <dbReference type="EMBL" id="KAF5924288.1"/>
    </source>
</evidence>
<dbReference type="Pfam" id="PF17517">
    <property type="entry name" value="IgGFc_binding"/>
    <property type="match status" value="1"/>
</dbReference>